<keyword evidence="4" id="KW-1185">Reference proteome</keyword>
<evidence type="ECO:0000313" key="3">
    <source>
        <dbReference type="EMBL" id="KAI6655924.1"/>
    </source>
</evidence>
<keyword evidence="2" id="KW-0472">Membrane</keyword>
<reference evidence="3 4" key="1">
    <citation type="journal article" date="2023" name="BMC Biol.">
        <title>The compact genome of the sponge Oopsacas minuta (Hexactinellida) is lacking key metazoan core genes.</title>
        <authorList>
            <person name="Santini S."/>
            <person name="Schenkelaars Q."/>
            <person name="Jourda C."/>
            <person name="Duchesne M."/>
            <person name="Belahbib H."/>
            <person name="Rocher C."/>
            <person name="Selva M."/>
            <person name="Riesgo A."/>
            <person name="Vervoort M."/>
            <person name="Leys S.P."/>
            <person name="Kodjabachian L."/>
            <person name="Le Bivic A."/>
            <person name="Borchiellini C."/>
            <person name="Claverie J.M."/>
            <person name="Renard E."/>
        </authorList>
    </citation>
    <scope>NUCLEOTIDE SEQUENCE [LARGE SCALE GENOMIC DNA]</scope>
    <source>
        <strain evidence="3">SPO-2</strain>
    </source>
</reference>
<evidence type="ECO:0000256" key="1">
    <source>
        <dbReference type="SAM" id="MobiDB-lite"/>
    </source>
</evidence>
<feature type="transmembrane region" description="Helical" evidence="2">
    <location>
        <begin position="7"/>
        <end position="26"/>
    </location>
</feature>
<keyword evidence="2" id="KW-0812">Transmembrane</keyword>
<dbReference type="EMBL" id="JAKMXF010000166">
    <property type="protein sequence ID" value="KAI6655924.1"/>
    <property type="molecule type" value="Genomic_DNA"/>
</dbReference>
<dbReference type="Proteomes" id="UP001165289">
    <property type="component" value="Unassembled WGS sequence"/>
</dbReference>
<comment type="caution">
    <text evidence="3">The sequence shown here is derived from an EMBL/GenBank/DDBJ whole genome shotgun (WGS) entry which is preliminary data.</text>
</comment>
<gene>
    <name evidence="3" type="ORF">LOD99_1658</name>
</gene>
<feature type="transmembrane region" description="Helical" evidence="2">
    <location>
        <begin position="38"/>
        <end position="71"/>
    </location>
</feature>
<accession>A0AAV7K644</accession>
<evidence type="ECO:0000313" key="4">
    <source>
        <dbReference type="Proteomes" id="UP001165289"/>
    </source>
</evidence>
<protein>
    <submittedName>
        <fullName evidence="3">Uncharacterized protein</fullName>
    </submittedName>
</protein>
<feature type="compositionally biased region" description="Basic and acidic residues" evidence="1">
    <location>
        <begin position="108"/>
        <end position="122"/>
    </location>
</feature>
<name>A0AAV7K644_9METZ</name>
<dbReference type="AlphaFoldDB" id="A0AAV7K644"/>
<feature type="compositionally biased region" description="Basic and acidic residues" evidence="1">
    <location>
        <begin position="139"/>
        <end position="151"/>
    </location>
</feature>
<feature type="region of interest" description="Disordered" evidence="1">
    <location>
        <begin position="79"/>
        <end position="173"/>
    </location>
</feature>
<organism evidence="3 4">
    <name type="scientific">Oopsacas minuta</name>
    <dbReference type="NCBI Taxonomy" id="111878"/>
    <lineage>
        <taxon>Eukaryota</taxon>
        <taxon>Metazoa</taxon>
        <taxon>Porifera</taxon>
        <taxon>Hexactinellida</taxon>
        <taxon>Hexasterophora</taxon>
        <taxon>Lyssacinosida</taxon>
        <taxon>Leucopsacidae</taxon>
        <taxon>Oopsacas</taxon>
    </lineage>
</organism>
<evidence type="ECO:0000256" key="2">
    <source>
        <dbReference type="SAM" id="Phobius"/>
    </source>
</evidence>
<proteinExistence type="predicted"/>
<sequence>MNIFASILKNTFNSFVIFLITSLWLVEGQDDNVNSDPALFFAIIVVVVVIAVVLVGAIISLVVICVVYYCCTPVPVPVEPRPQVRTNPEAGRETPPRLSETLPPGYDTHQEYPRGNFSERSRASLPRYSLIFKKSKRSRGSERSRASDRTTTRSNPPDVLELTLDEGTTNADN</sequence>
<keyword evidence="2" id="KW-1133">Transmembrane helix</keyword>